<feature type="domain" description="RCK N-terminal" evidence="13">
    <location>
        <begin position="114"/>
        <end position="238"/>
    </location>
</feature>
<comment type="catalytic activity">
    <reaction evidence="11">
        <text>K(+)(in) = K(+)(out)</text>
        <dbReference type="Rhea" id="RHEA:29463"/>
        <dbReference type="ChEBI" id="CHEBI:29103"/>
    </reaction>
</comment>
<evidence type="ECO:0000256" key="4">
    <source>
        <dbReference type="ARBA" id="ARBA00022692"/>
    </source>
</evidence>
<dbReference type="SUPFAM" id="SSF51735">
    <property type="entry name" value="NAD(P)-binding Rossmann-fold domains"/>
    <property type="match status" value="1"/>
</dbReference>
<dbReference type="Proteomes" id="UP001597214">
    <property type="component" value="Unassembled WGS sequence"/>
</dbReference>
<evidence type="ECO:0000313" key="15">
    <source>
        <dbReference type="Proteomes" id="UP001597214"/>
    </source>
</evidence>
<comment type="caution">
    <text evidence="14">The sequence shown here is derived from an EMBL/GenBank/DDBJ whole genome shotgun (WGS) entry which is preliminary data.</text>
</comment>
<evidence type="ECO:0000256" key="7">
    <source>
        <dbReference type="ARBA" id="ARBA00022989"/>
    </source>
</evidence>
<evidence type="ECO:0000256" key="8">
    <source>
        <dbReference type="ARBA" id="ARBA00023065"/>
    </source>
</evidence>
<feature type="transmembrane region" description="Helical" evidence="12">
    <location>
        <begin position="15"/>
        <end position="36"/>
    </location>
</feature>
<comment type="subcellular location">
    <subcellularLocation>
        <location evidence="1">Cell membrane</location>
        <topology evidence="1">Multi-pass membrane protein</topology>
    </subcellularLocation>
</comment>
<evidence type="ECO:0000256" key="1">
    <source>
        <dbReference type="ARBA" id="ARBA00004651"/>
    </source>
</evidence>
<dbReference type="InterPro" id="IPR013099">
    <property type="entry name" value="K_chnl_dom"/>
</dbReference>
<evidence type="ECO:0000256" key="12">
    <source>
        <dbReference type="SAM" id="Phobius"/>
    </source>
</evidence>
<keyword evidence="9 12" id="KW-0472">Membrane</keyword>
<dbReference type="GO" id="GO:0034220">
    <property type="term" value="P:monoatomic ion transmembrane transport"/>
    <property type="evidence" value="ECO:0007669"/>
    <property type="project" value="UniProtKB-KW"/>
</dbReference>
<evidence type="ECO:0000256" key="11">
    <source>
        <dbReference type="ARBA" id="ARBA00034430"/>
    </source>
</evidence>
<evidence type="ECO:0000256" key="3">
    <source>
        <dbReference type="ARBA" id="ARBA00022538"/>
    </source>
</evidence>
<dbReference type="EMBL" id="JBHUEM010000008">
    <property type="protein sequence ID" value="MFD1736470.1"/>
    <property type="molecule type" value="Genomic_DNA"/>
</dbReference>
<evidence type="ECO:0000256" key="5">
    <source>
        <dbReference type="ARBA" id="ARBA00022826"/>
    </source>
</evidence>
<reference evidence="15" key="1">
    <citation type="journal article" date="2019" name="Int. J. Syst. Evol. Microbiol.">
        <title>The Global Catalogue of Microorganisms (GCM) 10K type strain sequencing project: providing services to taxonomists for standard genome sequencing and annotation.</title>
        <authorList>
            <consortium name="The Broad Institute Genomics Platform"/>
            <consortium name="The Broad Institute Genome Sequencing Center for Infectious Disease"/>
            <person name="Wu L."/>
            <person name="Ma J."/>
        </authorList>
    </citation>
    <scope>NUCLEOTIDE SEQUENCE [LARGE SCALE GENOMIC DNA]</scope>
    <source>
        <strain evidence="15">CCUG 49339</strain>
    </source>
</reference>
<keyword evidence="7 12" id="KW-1133">Transmembrane helix</keyword>
<proteinExistence type="predicted"/>
<sequence>MRLSNVLISYLRLPIVVRVALLALFIIFLFGAIIHVVEPDNFPSYFDGIWWAIVTVSTVGYGDFSPSTYIGRIFGMLLILVGVGFMTFYFVSLSTATVTRQNSFLEGKASYNGKKHIILVGWNERIRETLHQLNGIHSRIPIVLIDETLDNNPVDYSNVTFIKGNPTYDDTLLRASITDADILIISADQSKNEVNADMATILTLIAAKGLKPNLYCIVEVLTNNQILNATRAGADEIIQTNKLSSFVMTNSIVSHGMSATLLVMLDNLAGNKFEYIKSTPNHIGKTYQACINELLEEEMLLIGIKRGDESFINPSPSFTILDADELLIIKH</sequence>
<protein>
    <submittedName>
        <fullName evidence="14">Potassium channel family protein</fullName>
    </submittedName>
</protein>
<accession>A0ABW4LMS6</accession>
<dbReference type="PANTHER" id="PTHR10027">
    <property type="entry name" value="CALCIUM-ACTIVATED POTASSIUM CHANNEL ALPHA CHAIN"/>
    <property type="match status" value="1"/>
</dbReference>
<evidence type="ECO:0000256" key="10">
    <source>
        <dbReference type="ARBA" id="ARBA00023303"/>
    </source>
</evidence>
<evidence type="ECO:0000313" key="14">
    <source>
        <dbReference type="EMBL" id="MFD1736470.1"/>
    </source>
</evidence>
<organism evidence="14 15">
    <name type="scientific">Bacillus salitolerans</name>
    <dbReference type="NCBI Taxonomy" id="1437434"/>
    <lineage>
        <taxon>Bacteria</taxon>
        <taxon>Bacillati</taxon>
        <taxon>Bacillota</taxon>
        <taxon>Bacilli</taxon>
        <taxon>Bacillales</taxon>
        <taxon>Bacillaceae</taxon>
        <taxon>Bacillus</taxon>
    </lineage>
</organism>
<feature type="transmembrane region" description="Helical" evidence="12">
    <location>
        <begin position="73"/>
        <end position="91"/>
    </location>
</feature>
<feature type="transmembrane region" description="Helical" evidence="12">
    <location>
        <begin position="42"/>
        <end position="61"/>
    </location>
</feature>
<dbReference type="PANTHER" id="PTHR10027:SF10">
    <property type="entry name" value="SLOWPOKE 2, ISOFORM D"/>
    <property type="match status" value="1"/>
</dbReference>
<name>A0ABW4LMS6_9BACI</name>
<dbReference type="RefSeq" id="WP_377927628.1">
    <property type="nucleotide sequence ID" value="NZ_JBHUEM010000008.1"/>
</dbReference>
<evidence type="ECO:0000256" key="2">
    <source>
        <dbReference type="ARBA" id="ARBA00022448"/>
    </source>
</evidence>
<gene>
    <name evidence="14" type="ORF">ACFSCX_07820</name>
</gene>
<dbReference type="InterPro" id="IPR047871">
    <property type="entry name" value="K_chnl_Slo-like"/>
</dbReference>
<dbReference type="Pfam" id="PF02254">
    <property type="entry name" value="TrkA_N"/>
    <property type="match status" value="1"/>
</dbReference>
<dbReference type="Pfam" id="PF07885">
    <property type="entry name" value="Ion_trans_2"/>
    <property type="match status" value="1"/>
</dbReference>
<dbReference type="Gene3D" id="3.40.50.720">
    <property type="entry name" value="NAD(P)-binding Rossmann-like Domain"/>
    <property type="match status" value="1"/>
</dbReference>
<dbReference type="Gene3D" id="1.10.287.70">
    <property type="match status" value="1"/>
</dbReference>
<keyword evidence="6" id="KW-0630">Potassium</keyword>
<keyword evidence="4 12" id="KW-0812">Transmembrane</keyword>
<keyword evidence="15" id="KW-1185">Reference proteome</keyword>
<evidence type="ECO:0000256" key="6">
    <source>
        <dbReference type="ARBA" id="ARBA00022958"/>
    </source>
</evidence>
<dbReference type="InterPro" id="IPR036291">
    <property type="entry name" value="NAD(P)-bd_dom_sf"/>
</dbReference>
<keyword evidence="10 14" id="KW-0407">Ion channel</keyword>
<keyword evidence="2" id="KW-0813">Transport</keyword>
<evidence type="ECO:0000259" key="13">
    <source>
        <dbReference type="PROSITE" id="PS51201"/>
    </source>
</evidence>
<dbReference type="PROSITE" id="PS51201">
    <property type="entry name" value="RCK_N"/>
    <property type="match status" value="1"/>
</dbReference>
<keyword evidence="3" id="KW-0633">Potassium transport</keyword>
<keyword evidence="8" id="KW-0406">Ion transport</keyword>
<keyword evidence="5" id="KW-0631">Potassium channel</keyword>
<dbReference type="InterPro" id="IPR003148">
    <property type="entry name" value="RCK_N"/>
</dbReference>
<evidence type="ECO:0000256" key="9">
    <source>
        <dbReference type="ARBA" id="ARBA00023136"/>
    </source>
</evidence>
<dbReference type="SUPFAM" id="SSF81324">
    <property type="entry name" value="Voltage-gated potassium channels"/>
    <property type="match status" value="1"/>
</dbReference>